<accession>A0AAN7PUT8</accession>
<gene>
    <name evidence="2" type="ORF">RN001_010415</name>
</gene>
<dbReference type="InterPro" id="IPR003604">
    <property type="entry name" value="Matrin/U1-like-C_Znf_C2H2"/>
</dbReference>
<dbReference type="PROSITE" id="PS00028">
    <property type="entry name" value="ZINC_FINGER_C2H2_1"/>
    <property type="match status" value="1"/>
</dbReference>
<organism evidence="2 3">
    <name type="scientific">Aquatica leii</name>
    <dbReference type="NCBI Taxonomy" id="1421715"/>
    <lineage>
        <taxon>Eukaryota</taxon>
        <taxon>Metazoa</taxon>
        <taxon>Ecdysozoa</taxon>
        <taxon>Arthropoda</taxon>
        <taxon>Hexapoda</taxon>
        <taxon>Insecta</taxon>
        <taxon>Pterygota</taxon>
        <taxon>Neoptera</taxon>
        <taxon>Endopterygota</taxon>
        <taxon>Coleoptera</taxon>
        <taxon>Polyphaga</taxon>
        <taxon>Elateriformia</taxon>
        <taxon>Elateroidea</taxon>
        <taxon>Lampyridae</taxon>
        <taxon>Luciolinae</taxon>
        <taxon>Aquatica</taxon>
    </lineage>
</organism>
<dbReference type="GO" id="GO:0003676">
    <property type="term" value="F:nucleic acid binding"/>
    <property type="evidence" value="ECO:0007669"/>
    <property type="project" value="InterPro"/>
</dbReference>
<dbReference type="Proteomes" id="UP001353858">
    <property type="component" value="Unassembled WGS sequence"/>
</dbReference>
<dbReference type="InterPro" id="IPR052644">
    <property type="entry name" value="ZMAT3"/>
</dbReference>
<protein>
    <recommendedName>
        <fullName evidence="1">C2H2-type domain-containing protein</fullName>
    </recommendedName>
</protein>
<name>A0AAN7PUT8_9COLE</name>
<proteinExistence type="predicted"/>
<dbReference type="InterPro" id="IPR036236">
    <property type="entry name" value="Znf_C2H2_sf"/>
</dbReference>
<dbReference type="EMBL" id="JARPUR010000004">
    <property type="protein sequence ID" value="KAK4877909.1"/>
    <property type="molecule type" value="Genomic_DNA"/>
</dbReference>
<dbReference type="Pfam" id="PF12874">
    <property type="entry name" value="zf-met"/>
    <property type="match status" value="4"/>
</dbReference>
<dbReference type="InterPro" id="IPR013087">
    <property type="entry name" value="Znf_C2H2_type"/>
</dbReference>
<dbReference type="SMART" id="SM00451">
    <property type="entry name" value="ZnF_U1"/>
    <property type="match status" value="4"/>
</dbReference>
<feature type="domain" description="C2H2-type" evidence="1">
    <location>
        <begin position="279"/>
        <end position="301"/>
    </location>
</feature>
<evidence type="ECO:0000259" key="1">
    <source>
        <dbReference type="PROSITE" id="PS00028"/>
    </source>
</evidence>
<evidence type="ECO:0000313" key="3">
    <source>
        <dbReference type="Proteomes" id="UP001353858"/>
    </source>
</evidence>
<dbReference type="SUPFAM" id="SSF57667">
    <property type="entry name" value="beta-beta-alpha zinc fingers"/>
    <property type="match status" value="4"/>
</dbReference>
<evidence type="ECO:0000313" key="2">
    <source>
        <dbReference type="EMBL" id="KAK4877909.1"/>
    </source>
</evidence>
<sequence length="309" mass="35230">MGTQNTGLKRGPVFNTNFTIPKKKILIVDDEPSQSVVDVESKFEQAKLVTENETILPCLARKPHKELPKTNVNKKGLHTVFNDPTLPQELTIQFQPLFCKLCECQHTSNVMAKLHYDSKRHDKKVRKFLVDFAEKTGTTLHPRATLVKQNDTDPKYFYCDSCEIPLTGRLHAESHYMSKNHRRVILGTGLPSGRERNDCFGSDFVKQVRVQDLRCQLCNVVVTSEQQMTLHINGSRHKKKMRVVEPDNSEVDTILSTLGTSVPKTDLSVFRTPTGFYYCNPCNITLNSETQFKQHLDSKRHKKKSVSSV</sequence>
<dbReference type="Gene3D" id="3.30.160.60">
    <property type="entry name" value="Classic Zinc Finger"/>
    <property type="match status" value="4"/>
</dbReference>
<dbReference type="PANTHER" id="PTHR46786:SF1">
    <property type="entry name" value="ZINC FINGER MATRIN-TYPE PROTEIN 3"/>
    <property type="match status" value="1"/>
</dbReference>
<dbReference type="AlphaFoldDB" id="A0AAN7PUT8"/>
<keyword evidence="3" id="KW-1185">Reference proteome</keyword>
<dbReference type="SMART" id="SM00355">
    <property type="entry name" value="ZnF_C2H2"/>
    <property type="match status" value="4"/>
</dbReference>
<reference evidence="3" key="1">
    <citation type="submission" date="2023-01" db="EMBL/GenBank/DDBJ databases">
        <title>Key to firefly adult light organ development and bioluminescence: homeobox transcription factors regulate luciferase expression and transportation to peroxisome.</title>
        <authorList>
            <person name="Fu X."/>
        </authorList>
    </citation>
    <scope>NUCLEOTIDE SEQUENCE [LARGE SCALE GENOMIC DNA]</scope>
</reference>
<comment type="caution">
    <text evidence="2">The sequence shown here is derived from an EMBL/GenBank/DDBJ whole genome shotgun (WGS) entry which is preliminary data.</text>
</comment>
<dbReference type="PANTHER" id="PTHR46786">
    <property type="entry name" value="ZINC FINGER MATRIN-TYPE PROTEIN 3"/>
    <property type="match status" value="1"/>
</dbReference>
<dbReference type="GO" id="GO:0008270">
    <property type="term" value="F:zinc ion binding"/>
    <property type="evidence" value="ECO:0007669"/>
    <property type="project" value="InterPro"/>
</dbReference>